<feature type="transmembrane region" description="Helical" evidence="13">
    <location>
        <begin position="37"/>
        <end position="57"/>
    </location>
</feature>
<dbReference type="RefSeq" id="WP_026737126.1">
    <property type="nucleotide sequence ID" value="NZ_AP019822.1"/>
</dbReference>
<evidence type="ECO:0000256" key="7">
    <source>
        <dbReference type="ARBA" id="ARBA00022692"/>
    </source>
</evidence>
<reference evidence="14 15" key="1">
    <citation type="submission" date="2019-07" db="EMBL/GenBank/DDBJ databases">
        <title>Complete Genome Sequence of Leptotrichia goodfellowii Strain JCM 16774.</title>
        <authorList>
            <person name="Watanabe S."/>
            <person name="Cui L."/>
        </authorList>
    </citation>
    <scope>NUCLEOTIDE SEQUENCE [LARGE SCALE GENOMIC DNA]</scope>
    <source>
        <strain evidence="14 15">JCM16774</strain>
    </source>
</reference>
<dbReference type="GO" id="GO:0015379">
    <property type="term" value="F:potassium:chloride symporter activity"/>
    <property type="evidence" value="ECO:0007669"/>
    <property type="project" value="InterPro"/>
</dbReference>
<dbReference type="OrthoDB" id="9810952at2"/>
<feature type="binding site" evidence="12">
    <location>
        <position position="112"/>
    </location>
    <ligand>
        <name>K(+)</name>
        <dbReference type="ChEBI" id="CHEBI:29103"/>
    </ligand>
</feature>
<feature type="transmembrane region" description="Helical" evidence="13">
    <location>
        <begin position="272"/>
        <end position="291"/>
    </location>
</feature>
<feature type="binding site" evidence="12">
    <location>
        <position position="431"/>
    </location>
    <ligand>
        <name>K(+)</name>
        <dbReference type="ChEBI" id="CHEBI:29103"/>
    </ligand>
</feature>
<keyword evidence="3" id="KW-0813">Transport</keyword>
<evidence type="ECO:0000256" key="8">
    <source>
        <dbReference type="ARBA" id="ARBA00022958"/>
    </source>
</evidence>
<keyword evidence="11 13" id="KW-0472">Membrane</keyword>
<dbReference type="PIRSF" id="PIRSF006247">
    <property type="entry name" value="TrkH"/>
    <property type="match status" value="1"/>
</dbReference>
<dbReference type="GO" id="GO:0046872">
    <property type="term" value="F:metal ion binding"/>
    <property type="evidence" value="ECO:0007669"/>
    <property type="project" value="UniProtKB-KW"/>
</dbReference>
<dbReference type="EMBL" id="AP019822">
    <property type="protein sequence ID" value="BBM35591.1"/>
    <property type="molecule type" value="Genomic_DNA"/>
</dbReference>
<evidence type="ECO:0000313" key="15">
    <source>
        <dbReference type="Proteomes" id="UP000321606"/>
    </source>
</evidence>
<feature type="transmembrane region" description="Helical" evidence="13">
    <location>
        <begin position="393"/>
        <end position="413"/>
    </location>
</feature>
<protein>
    <submittedName>
        <fullName evidence="14">Potassium transporter peripheral membrane component</fullName>
    </submittedName>
</protein>
<dbReference type="STRING" id="714315.GCA_000516535_00519"/>
<keyword evidence="4" id="KW-1003">Cell membrane</keyword>
<feature type="binding site" evidence="12">
    <location>
        <position position="111"/>
    </location>
    <ligand>
        <name>K(+)</name>
        <dbReference type="ChEBI" id="CHEBI:29103"/>
    </ligand>
</feature>
<keyword evidence="7 13" id="KW-0812">Transmembrane</keyword>
<organism evidence="14 15">
    <name type="scientific">Pseudoleptotrichia goodfellowii</name>
    <dbReference type="NCBI Taxonomy" id="157692"/>
    <lineage>
        <taxon>Bacteria</taxon>
        <taxon>Fusobacteriati</taxon>
        <taxon>Fusobacteriota</taxon>
        <taxon>Fusobacteriia</taxon>
        <taxon>Fusobacteriales</taxon>
        <taxon>Leptotrichiaceae</taxon>
        <taxon>Pseudoleptotrichia</taxon>
    </lineage>
</organism>
<dbReference type="KEGG" id="lgo:JCM16774_0516"/>
<gene>
    <name evidence="14" type="ORF">JCM16774_0516</name>
</gene>
<keyword evidence="10" id="KW-0406">Ion transport</keyword>
<proteinExistence type="inferred from homology"/>
<evidence type="ECO:0000256" key="11">
    <source>
        <dbReference type="ARBA" id="ARBA00023136"/>
    </source>
</evidence>
<dbReference type="PANTHER" id="PTHR32024">
    <property type="entry name" value="TRK SYSTEM POTASSIUM UPTAKE PROTEIN TRKG-RELATED"/>
    <property type="match status" value="1"/>
</dbReference>
<evidence type="ECO:0000256" key="5">
    <source>
        <dbReference type="ARBA" id="ARBA00022519"/>
    </source>
</evidence>
<evidence type="ECO:0000256" key="1">
    <source>
        <dbReference type="ARBA" id="ARBA00004429"/>
    </source>
</evidence>
<dbReference type="PANTHER" id="PTHR32024:SF2">
    <property type="entry name" value="TRK SYSTEM POTASSIUM UPTAKE PROTEIN TRKG-RELATED"/>
    <property type="match status" value="1"/>
</dbReference>
<feature type="transmembrane region" description="Helical" evidence="13">
    <location>
        <begin position="236"/>
        <end position="260"/>
    </location>
</feature>
<keyword evidence="6" id="KW-0633">Potassium transport</keyword>
<feature type="binding site" evidence="12">
    <location>
        <position position="315"/>
    </location>
    <ligand>
        <name>K(+)</name>
        <dbReference type="ChEBI" id="CHEBI:29103"/>
    </ligand>
</feature>
<keyword evidence="8 12" id="KW-0630">Potassium</keyword>
<keyword evidence="12" id="KW-0479">Metal-binding</keyword>
<feature type="transmembrane region" description="Helical" evidence="13">
    <location>
        <begin position="69"/>
        <end position="91"/>
    </location>
</feature>
<evidence type="ECO:0000256" key="3">
    <source>
        <dbReference type="ARBA" id="ARBA00022448"/>
    </source>
</evidence>
<name>A0A510JB05_9FUSO</name>
<evidence type="ECO:0000256" key="9">
    <source>
        <dbReference type="ARBA" id="ARBA00022989"/>
    </source>
</evidence>
<evidence type="ECO:0000256" key="10">
    <source>
        <dbReference type="ARBA" id="ARBA00023065"/>
    </source>
</evidence>
<dbReference type="GO" id="GO:0005886">
    <property type="term" value="C:plasma membrane"/>
    <property type="evidence" value="ECO:0007669"/>
    <property type="project" value="UniProtKB-SubCell"/>
</dbReference>
<accession>A0A510JB05</accession>
<feature type="binding site" evidence="12">
    <location>
        <position position="220"/>
    </location>
    <ligand>
        <name>K(+)</name>
        <dbReference type="ChEBI" id="CHEBI:29103"/>
    </ligand>
</feature>
<keyword evidence="5" id="KW-0997">Cell inner membrane</keyword>
<evidence type="ECO:0000313" key="14">
    <source>
        <dbReference type="EMBL" id="BBM35591.1"/>
    </source>
</evidence>
<dbReference type="Proteomes" id="UP000321606">
    <property type="component" value="Chromosome"/>
</dbReference>
<evidence type="ECO:0000256" key="4">
    <source>
        <dbReference type="ARBA" id="ARBA00022475"/>
    </source>
</evidence>
<keyword evidence="9 13" id="KW-1133">Transmembrane helix</keyword>
<feature type="transmembrane region" description="Helical" evidence="13">
    <location>
        <begin position="183"/>
        <end position="201"/>
    </location>
</feature>
<comment type="similarity">
    <text evidence="2">Belongs to the TrkH potassium transport family.</text>
</comment>
<feature type="transmembrane region" description="Helical" evidence="13">
    <location>
        <begin position="455"/>
        <end position="479"/>
    </location>
</feature>
<evidence type="ECO:0000256" key="2">
    <source>
        <dbReference type="ARBA" id="ARBA00009137"/>
    </source>
</evidence>
<evidence type="ECO:0000256" key="12">
    <source>
        <dbReference type="PIRSR" id="PIRSR006247-1"/>
    </source>
</evidence>
<dbReference type="Pfam" id="PF02386">
    <property type="entry name" value="TrkH"/>
    <property type="match status" value="1"/>
</dbReference>
<sequence length="482" mass="53265">MNKKMIGFIVGRILLLEAGLMILPLIVSFIYREDWKYKVSYFSVIMMLVILGFILSGKSPKNMSIQGREGFVIVSLSWILLSAFGALPFVLTKEIPSFIDAFFETVSGFTTTGSSIITDLSKISHSNLFWRSFTHFVGGMGVLVLALAVFPKNSPSSVHVMKAEVPGPTFGKLVSKLSATARVLYQIYLVMTIVVMILLMFGGLDLFESSLLAFGTAGTGGFGLRNGSILPYHSAYIEMVLAIGMLVFGINFNIYYFILIKKAKEALANEELKYYLMIVIFSTALIMINIIPMYKSLWQCFRNAFFSVSSVITTTGYSTADFGMWPVFPQTILLILMFSGACAGSTAGGLKVSRVVMMGKMFFSEIKQMISPNRVVTVKYENKPLDIKIQKSVAAYFMVYMILFTAILLIISVNSQDFLTAFSAVAATFNNIGPGLGKVGPAFSFAEYNDFSKTVLSFAMLAGRLEIYPMLILFAPATWKIK</sequence>
<dbReference type="AlphaFoldDB" id="A0A510JB05"/>
<feature type="transmembrane region" description="Helical" evidence="13">
    <location>
        <begin position="12"/>
        <end position="31"/>
    </location>
</feature>
<feature type="transmembrane region" description="Helical" evidence="13">
    <location>
        <begin position="332"/>
        <end position="352"/>
    </location>
</feature>
<feature type="binding site" evidence="12">
    <location>
        <position position="314"/>
    </location>
    <ligand>
        <name>K(+)</name>
        <dbReference type="ChEBI" id="CHEBI:29103"/>
    </ligand>
</feature>
<dbReference type="InterPro" id="IPR004772">
    <property type="entry name" value="TrkH"/>
</dbReference>
<feature type="transmembrane region" description="Helical" evidence="13">
    <location>
        <begin position="128"/>
        <end position="150"/>
    </location>
</feature>
<comment type="subcellular location">
    <subcellularLocation>
        <location evidence="1">Cell inner membrane</location>
        <topology evidence="1">Multi-pass membrane protein</topology>
    </subcellularLocation>
</comment>
<evidence type="ECO:0000256" key="13">
    <source>
        <dbReference type="SAM" id="Phobius"/>
    </source>
</evidence>
<evidence type="ECO:0000256" key="6">
    <source>
        <dbReference type="ARBA" id="ARBA00022538"/>
    </source>
</evidence>
<dbReference type="InterPro" id="IPR003445">
    <property type="entry name" value="Cat_transpt"/>
</dbReference>